<dbReference type="EMBL" id="MZGS01000021">
    <property type="protein sequence ID" value="PWB87304.1"/>
    <property type="molecule type" value="Genomic_DNA"/>
</dbReference>
<keyword evidence="2" id="KW-1185">Reference proteome</keyword>
<dbReference type="Proteomes" id="UP000251717">
    <property type="component" value="Unassembled WGS sequence"/>
</dbReference>
<evidence type="ECO:0000313" key="1">
    <source>
        <dbReference type="EMBL" id="PWB87304.1"/>
    </source>
</evidence>
<proteinExistence type="predicted"/>
<dbReference type="AlphaFoldDB" id="A0A315XN58"/>
<dbReference type="RefSeq" id="WP_116592054.1">
    <property type="nucleotide sequence ID" value="NZ_MZGS01000021.1"/>
</dbReference>
<evidence type="ECO:0000313" key="2">
    <source>
        <dbReference type="Proteomes" id="UP000251717"/>
    </source>
</evidence>
<reference evidence="1 2" key="1">
    <citation type="submission" date="2017-03" db="EMBL/GenBank/DDBJ databases">
        <title>Genome sequence of Methanobrevibacter thaueri.</title>
        <authorList>
            <person name="Poehlein A."/>
            <person name="Seedorf H."/>
            <person name="Daniel R."/>
        </authorList>
    </citation>
    <scope>NUCLEOTIDE SEQUENCE [LARGE SCALE GENOMIC DNA]</scope>
    <source>
        <strain evidence="1 2">DSM 11995</strain>
    </source>
</reference>
<sequence>MKKRYFLIVFIILMFSISSVSAGIFTSLLGEDSPVDEENDFEIENVSFYVYAISPRSTAEDWSNMDSDQVTYNNNDTRDWMEGLEGYVVLPTNGDYLVMNETDALKLPVIEDKLADVSYNNITCKIVEAHSPGNGMIHYLLVEDVELQNTFTKNVFE</sequence>
<protein>
    <submittedName>
        <fullName evidence="1">Uncharacterized protein</fullName>
    </submittedName>
</protein>
<name>A0A315XN58_9EURY</name>
<accession>A0A315XN58</accession>
<comment type="caution">
    <text evidence="1">The sequence shown here is derived from an EMBL/GenBank/DDBJ whole genome shotgun (WGS) entry which is preliminary data.</text>
</comment>
<gene>
    <name evidence="1" type="ORF">MBBTH_11010</name>
</gene>
<organism evidence="1 2">
    <name type="scientific">Methanobrevibacter thaueri</name>
    <dbReference type="NCBI Taxonomy" id="190975"/>
    <lineage>
        <taxon>Archaea</taxon>
        <taxon>Methanobacteriati</taxon>
        <taxon>Methanobacteriota</taxon>
        <taxon>Methanomada group</taxon>
        <taxon>Methanobacteria</taxon>
        <taxon>Methanobacteriales</taxon>
        <taxon>Methanobacteriaceae</taxon>
        <taxon>Methanobrevibacter</taxon>
    </lineage>
</organism>